<keyword evidence="3" id="KW-1185">Reference proteome</keyword>
<feature type="signal peptide" evidence="1">
    <location>
        <begin position="1"/>
        <end position="20"/>
    </location>
</feature>
<feature type="chain" id="PRO_5047495705" evidence="1">
    <location>
        <begin position="21"/>
        <end position="118"/>
    </location>
</feature>
<name>A0ABU6WDY1_9FABA</name>
<organism evidence="2 3">
    <name type="scientific">Stylosanthes scabra</name>
    <dbReference type="NCBI Taxonomy" id="79078"/>
    <lineage>
        <taxon>Eukaryota</taxon>
        <taxon>Viridiplantae</taxon>
        <taxon>Streptophyta</taxon>
        <taxon>Embryophyta</taxon>
        <taxon>Tracheophyta</taxon>
        <taxon>Spermatophyta</taxon>
        <taxon>Magnoliopsida</taxon>
        <taxon>eudicotyledons</taxon>
        <taxon>Gunneridae</taxon>
        <taxon>Pentapetalae</taxon>
        <taxon>rosids</taxon>
        <taxon>fabids</taxon>
        <taxon>Fabales</taxon>
        <taxon>Fabaceae</taxon>
        <taxon>Papilionoideae</taxon>
        <taxon>50 kb inversion clade</taxon>
        <taxon>dalbergioids sensu lato</taxon>
        <taxon>Dalbergieae</taxon>
        <taxon>Pterocarpus clade</taxon>
        <taxon>Stylosanthes</taxon>
    </lineage>
</organism>
<reference evidence="2 3" key="1">
    <citation type="journal article" date="2023" name="Plants (Basel)">
        <title>Bridging the Gap: Combining Genomics and Transcriptomics Approaches to Understand Stylosanthes scabra, an Orphan Legume from the Brazilian Caatinga.</title>
        <authorList>
            <person name="Ferreira-Neto J.R.C."/>
            <person name="da Silva M.D."/>
            <person name="Binneck E."/>
            <person name="de Melo N.F."/>
            <person name="da Silva R.H."/>
            <person name="de Melo A.L.T.M."/>
            <person name="Pandolfi V."/>
            <person name="Bustamante F.O."/>
            <person name="Brasileiro-Vidal A.C."/>
            <person name="Benko-Iseppon A.M."/>
        </authorList>
    </citation>
    <scope>NUCLEOTIDE SEQUENCE [LARGE SCALE GENOMIC DNA]</scope>
    <source>
        <tissue evidence="2">Leaves</tissue>
    </source>
</reference>
<evidence type="ECO:0000256" key="1">
    <source>
        <dbReference type="SAM" id="SignalP"/>
    </source>
</evidence>
<dbReference type="EMBL" id="JASCZI010181509">
    <property type="protein sequence ID" value="MED6184140.1"/>
    <property type="molecule type" value="Genomic_DNA"/>
</dbReference>
<dbReference type="Proteomes" id="UP001341840">
    <property type="component" value="Unassembled WGS sequence"/>
</dbReference>
<gene>
    <name evidence="2" type="ORF">PIB30_044570</name>
</gene>
<sequence length="118" mass="13463">MSFLPLIAATIFFFFSFSHAACIEEEKGVSKKILIEGKKGRSKSTIEEQVVERDTVDRLYRLDGVSHVAANINAKRIQCITSIRRQQNMVLHGRVIPYLEAAGLYQVALLNNYWFKVD</sequence>
<keyword evidence="1" id="KW-0732">Signal</keyword>
<evidence type="ECO:0000313" key="3">
    <source>
        <dbReference type="Proteomes" id="UP001341840"/>
    </source>
</evidence>
<protein>
    <submittedName>
        <fullName evidence="2">Uncharacterized protein</fullName>
    </submittedName>
</protein>
<proteinExistence type="predicted"/>
<evidence type="ECO:0000313" key="2">
    <source>
        <dbReference type="EMBL" id="MED6184140.1"/>
    </source>
</evidence>
<comment type="caution">
    <text evidence="2">The sequence shown here is derived from an EMBL/GenBank/DDBJ whole genome shotgun (WGS) entry which is preliminary data.</text>
</comment>
<accession>A0ABU6WDY1</accession>